<accession>A0A1G2ISS7</accession>
<dbReference type="AlphaFoldDB" id="A0A1G2ISS7"/>
<gene>
    <name evidence="1" type="ORF">A3G45_03025</name>
</gene>
<reference evidence="1 2" key="1">
    <citation type="journal article" date="2016" name="Nat. Commun.">
        <title>Thousands of microbial genomes shed light on interconnected biogeochemical processes in an aquifer system.</title>
        <authorList>
            <person name="Anantharaman K."/>
            <person name="Brown C.T."/>
            <person name="Hug L.A."/>
            <person name="Sharon I."/>
            <person name="Castelle C.J."/>
            <person name="Probst A.J."/>
            <person name="Thomas B.C."/>
            <person name="Singh A."/>
            <person name="Wilkins M.J."/>
            <person name="Karaoz U."/>
            <person name="Brodie E.L."/>
            <person name="Williams K.H."/>
            <person name="Hubbard S.S."/>
            <person name="Banfield J.F."/>
        </authorList>
    </citation>
    <scope>NUCLEOTIDE SEQUENCE [LARGE SCALE GENOMIC DNA]</scope>
</reference>
<protein>
    <submittedName>
        <fullName evidence="1">Uncharacterized protein</fullName>
    </submittedName>
</protein>
<comment type="caution">
    <text evidence="1">The sequence shown here is derived from an EMBL/GenBank/DDBJ whole genome shotgun (WGS) entry which is preliminary data.</text>
</comment>
<sequence>MKMTLFISPSDNPRVRLAHYVVSDDDKTDKDIIEFLVHHHRIDRARLTNGGVHQWPGELVDPYISATIRYFK</sequence>
<dbReference type="EMBL" id="MHPE01000004">
    <property type="protein sequence ID" value="OGZ77597.1"/>
    <property type="molecule type" value="Genomic_DNA"/>
</dbReference>
<proteinExistence type="predicted"/>
<organism evidence="1 2">
    <name type="scientific">Candidatus Staskawiczbacteria bacterium RIFCSPLOWO2_12_FULL_37_15</name>
    <dbReference type="NCBI Taxonomy" id="1802218"/>
    <lineage>
        <taxon>Bacteria</taxon>
        <taxon>Candidatus Staskawicziibacteriota</taxon>
    </lineage>
</organism>
<evidence type="ECO:0000313" key="2">
    <source>
        <dbReference type="Proteomes" id="UP000178632"/>
    </source>
</evidence>
<dbReference type="Proteomes" id="UP000178632">
    <property type="component" value="Unassembled WGS sequence"/>
</dbReference>
<name>A0A1G2ISS7_9BACT</name>
<evidence type="ECO:0000313" key="1">
    <source>
        <dbReference type="EMBL" id="OGZ77597.1"/>
    </source>
</evidence>